<dbReference type="InterPro" id="IPR036858">
    <property type="entry name" value="Cyclin-dep_kinase_reg-sub_sf"/>
</dbReference>
<evidence type="ECO:0000256" key="3">
    <source>
        <dbReference type="ARBA" id="ARBA00023306"/>
    </source>
</evidence>
<dbReference type="KEGG" id="api:100161083"/>
<dbReference type="PANTHER" id="PTHR23415">
    <property type="entry name" value="CYCLIN-DEPENDENT KINASES REGULATORY SUBUNIT/60S RIBOSOME SUBUNIT BIOGENESIS PROTEIN NIP7"/>
    <property type="match status" value="1"/>
</dbReference>
<dbReference type="GO" id="GO:0051301">
    <property type="term" value="P:cell division"/>
    <property type="evidence" value="ECO:0007669"/>
    <property type="project" value="UniProtKB-UniRule"/>
</dbReference>
<dbReference type="GO" id="GO:0016538">
    <property type="term" value="F:cyclin-dependent protein serine/threonine kinase regulator activity"/>
    <property type="evidence" value="ECO:0007669"/>
    <property type="project" value="InterPro"/>
</dbReference>
<organism evidence="6 7">
    <name type="scientific">Acyrthosiphon pisum</name>
    <name type="common">Pea aphid</name>
    <dbReference type="NCBI Taxonomy" id="7029"/>
    <lineage>
        <taxon>Eukaryota</taxon>
        <taxon>Metazoa</taxon>
        <taxon>Ecdysozoa</taxon>
        <taxon>Arthropoda</taxon>
        <taxon>Hexapoda</taxon>
        <taxon>Insecta</taxon>
        <taxon>Pterygota</taxon>
        <taxon>Neoptera</taxon>
        <taxon>Paraneoptera</taxon>
        <taxon>Hemiptera</taxon>
        <taxon>Sternorrhyncha</taxon>
        <taxon>Aphidomorpha</taxon>
        <taxon>Aphidoidea</taxon>
        <taxon>Aphididae</taxon>
        <taxon>Macrosiphini</taxon>
        <taxon>Acyrthosiphon</taxon>
    </lineage>
</organism>
<dbReference type="SUPFAM" id="SSF55637">
    <property type="entry name" value="Cell cycle regulatory proteins"/>
    <property type="match status" value="1"/>
</dbReference>
<evidence type="ECO:0000313" key="7">
    <source>
        <dbReference type="Proteomes" id="UP000007819"/>
    </source>
</evidence>
<keyword evidence="3 5" id="KW-0131">Cell cycle</keyword>
<evidence type="ECO:0000313" key="6">
    <source>
        <dbReference type="EnsemblMetazoa" id="XP_001949496.4"/>
    </source>
</evidence>
<dbReference type="AlphaFoldDB" id="A0A8R2A7R7"/>
<dbReference type="SMART" id="SM01084">
    <property type="entry name" value="CKS"/>
    <property type="match status" value="1"/>
</dbReference>
<dbReference type="RefSeq" id="XP_001949496.4">
    <property type="nucleotide sequence ID" value="XM_001949461.5"/>
</dbReference>
<dbReference type="Pfam" id="PF01111">
    <property type="entry name" value="CKS"/>
    <property type="match status" value="1"/>
</dbReference>
<sequence length="110" mass="13114">MYLPIKCESLRYLIYYCNFLSAFESFSANVMPSSTEDIKYSAKYEDDTYVYRHVILPEDLAKKLPITHLMTETEWRNIGIQMSTGWKHYMRHGPEPHIVPFRRLKSDDDE</sequence>
<evidence type="ECO:0000256" key="1">
    <source>
        <dbReference type="ARBA" id="ARBA00007782"/>
    </source>
</evidence>
<reference evidence="7" key="1">
    <citation type="submission" date="2010-06" db="EMBL/GenBank/DDBJ databases">
        <authorList>
            <person name="Jiang H."/>
            <person name="Abraham K."/>
            <person name="Ali S."/>
            <person name="Alsbrooks S.L."/>
            <person name="Anim B.N."/>
            <person name="Anosike U.S."/>
            <person name="Attaway T."/>
            <person name="Bandaranaike D.P."/>
            <person name="Battles P.K."/>
            <person name="Bell S.N."/>
            <person name="Bell A.V."/>
            <person name="Beltran B."/>
            <person name="Bickham C."/>
            <person name="Bustamante Y."/>
            <person name="Caleb T."/>
            <person name="Canada A."/>
            <person name="Cardenas V."/>
            <person name="Carter K."/>
            <person name="Chacko J."/>
            <person name="Chandrabose M.N."/>
            <person name="Chavez D."/>
            <person name="Chavez A."/>
            <person name="Chen L."/>
            <person name="Chu H.-S."/>
            <person name="Claassen K.J."/>
            <person name="Cockrell R."/>
            <person name="Collins M."/>
            <person name="Cooper J.A."/>
            <person name="Cree A."/>
            <person name="Curry S.M."/>
            <person name="Da Y."/>
            <person name="Dao M.D."/>
            <person name="Das B."/>
            <person name="Davila M.-L."/>
            <person name="Davy-Carroll L."/>
            <person name="Denson S."/>
            <person name="Dinh H."/>
            <person name="Ebong V.E."/>
            <person name="Edwards J.R."/>
            <person name="Egan A."/>
            <person name="El-Daye J."/>
            <person name="Escobedo L."/>
            <person name="Fernandez S."/>
            <person name="Fernando P.R."/>
            <person name="Flagg N."/>
            <person name="Forbes L.D."/>
            <person name="Fowler R.G."/>
            <person name="Fu Q."/>
            <person name="Gabisi R.A."/>
            <person name="Ganer J."/>
            <person name="Garbino Pronczuk A."/>
            <person name="Garcia R.M."/>
            <person name="Garner T."/>
            <person name="Garrett T.E."/>
            <person name="Gonzalez D.A."/>
            <person name="Hamid H."/>
            <person name="Hawkins E.S."/>
            <person name="Hirani K."/>
            <person name="Hogues M.E."/>
            <person name="Hollins B."/>
            <person name="Hsiao C.-H."/>
            <person name="Jabil R."/>
            <person name="James M.L."/>
            <person name="Jhangiani S.N."/>
            <person name="Johnson B."/>
            <person name="Johnson Q."/>
            <person name="Joshi V."/>
            <person name="Kalu J.B."/>
            <person name="Kam C."/>
            <person name="Kashfia A."/>
            <person name="Keebler J."/>
            <person name="Kisamo H."/>
            <person name="Kovar C.L."/>
            <person name="Lago L.A."/>
            <person name="Lai C.-Y."/>
            <person name="Laidlaw J."/>
            <person name="Lara F."/>
            <person name="Le T.-K."/>
            <person name="Lee S.L."/>
            <person name="Legall F.H."/>
            <person name="Lemon S.J."/>
            <person name="Lewis L.R."/>
            <person name="Li B."/>
            <person name="Liu Y."/>
            <person name="Liu Y.-S."/>
            <person name="Lopez J."/>
            <person name="Lozado R.J."/>
            <person name="Lu J."/>
            <person name="Madu R.C."/>
            <person name="Maheshwari M."/>
            <person name="Maheshwari R."/>
            <person name="Malloy K."/>
            <person name="Martinez E."/>
            <person name="Mathew T."/>
            <person name="Mercado I.C."/>
            <person name="Mercado C."/>
            <person name="Meyer B."/>
            <person name="Montgomery K."/>
            <person name="Morgan M.B."/>
            <person name="Munidasa M."/>
            <person name="Nazareth L.V."/>
            <person name="Nelson J."/>
            <person name="Ng B.M."/>
            <person name="Nguyen N.B."/>
            <person name="Nguyen P.Q."/>
            <person name="Nguyen T."/>
            <person name="Obregon M."/>
            <person name="Okwuonu G.O."/>
            <person name="Onwere C.G."/>
            <person name="Orozco G."/>
            <person name="Parra A."/>
            <person name="Patel S."/>
            <person name="Patil S."/>
            <person name="Perez A."/>
            <person name="Perez Y."/>
            <person name="Pham C."/>
            <person name="Primus E.L."/>
            <person name="Pu L.-L."/>
            <person name="Puazo M."/>
            <person name="Qin X."/>
            <person name="Quiroz J.B."/>
            <person name="Reese J."/>
            <person name="Richards S."/>
            <person name="Rives C.M."/>
            <person name="Robberts R."/>
            <person name="Ruiz S.J."/>
            <person name="Ruiz M.J."/>
            <person name="Santibanez J."/>
            <person name="Schneider B.W."/>
            <person name="Sisson I."/>
            <person name="Smith M."/>
            <person name="Sodergren E."/>
            <person name="Song X.-Z."/>
            <person name="Song B.B."/>
            <person name="Summersgill H."/>
            <person name="Thelus R."/>
            <person name="Thornton R.D."/>
            <person name="Trejos Z.Y."/>
            <person name="Usmani K."/>
            <person name="Vattathil S."/>
            <person name="Villasana D."/>
            <person name="Walker D.L."/>
            <person name="Wang S."/>
            <person name="Wang K."/>
            <person name="White C.S."/>
            <person name="Williams A.C."/>
            <person name="Williamson J."/>
            <person name="Wilson K."/>
            <person name="Woghiren I.O."/>
            <person name="Woodworth J.R."/>
            <person name="Worley K.C."/>
            <person name="Wright R.A."/>
            <person name="Wu W."/>
            <person name="Young L."/>
            <person name="Zhang L."/>
            <person name="Zhang J."/>
            <person name="Zhu Y."/>
            <person name="Muzny D.M."/>
            <person name="Weinstock G."/>
            <person name="Gibbs R.A."/>
        </authorList>
    </citation>
    <scope>NUCLEOTIDE SEQUENCE [LARGE SCALE GENOMIC DNA]</scope>
    <source>
        <strain evidence="7">LSR1</strain>
    </source>
</reference>
<dbReference type="Gene3D" id="3.30.170.10">
    <property type="entry name" value="Cyclin-dependent kinase, regulatory subunit"/>
    <property type="match status" value="1"/>
</dbReference>
<keyword evidence="7" id="KW-1185">Reference proteome</keyword>
<evidence type="ECO:0000256" key="4">
    <source>
        <dbReference type="ARBA" id="ARBA00068939"/>
    </source>
</evidence>
<dbReference type="InterPro" id="IPR000789">
    <property type="entry name" value="Cyclin-dep_kinase_reg-sub"/>
</dbReference>
<evidence type="ECO:0000256" key="2">
    <source>
        <dbReference type="ARBA" id="ARBA00022618"/>
    </source>
</evidence>
<comment type="similarity">
    <text evidence="1 5">Belongs to the CKS family.</text>
</comment>
<reference evidence="6" key="2">
    <citation type="submission" date="2022-06" db="UniProtKB">
        <authorList>
            <consortium name="EnsemblMetazoa"/>
        </authorList>
    </citation>
    <scope>IDENTIFICATION</scope>
</reference>
<proteinExistence type="inferred from homology"/>
<dbReference type="FunFam" id="3.30.170.10:FF:000001">
    <property type="entry name" value="Cyclin-dependent kinases regulatory subunit"/>
    <property type="match status" value="1"/>
</dbReference>
<dbReference type="PRINTS" id="PR00296">
    <property type="entry name" value="CYCLINKINASE"/>
</dbReference>
<dbReference type="EnsemblMetazoa" id="XM_001949461.5">
    <property type="protein sequence ID" value="XP_001949496.4"/>
    <property type="gene ID" value="LOC100161083"/>
</dbReference>
<dbReference type="GeneID" id="100161083"/>
<comment type="function">
    <text evidence="5">Binds to the catalytic subunit of the cyclin dependent kinases and is essential for their biological function.</text>
</comment>
<accession>A0A8R2A7R7</accession>
<dbReference type="Proteomes" id="UP000007819">
    <property type="component" value="Chromosome X"/>
</dbReference>
<keyword evidence="2 5" id="KW-0132">Cell division</keyword>
<name>A0A8R2A7R7_ACYPI</name>
<protein>
    <recommendedName>
        <fullName evidence="4 5">Cyclin-dependent kinases regulatory subunit</fullName>
    </recommendedName>
</protein>
<evidence type="ECO:0000256" key="5">
    <source>
        <dbReference type="RuleBase" id="RU311113"/>
    </source>
</evidence>
<dbReference type="OrthoDB" id="440676at2759"/>